<comment type="caution">
    <text evidence="1">The sequence shown here is derived from an EMBL/GenBank/DDBJ whole genome shotgun (WGS) entry which is preliminary data.</text>
</comment>
<protein>
    <submittedName>
        <fullName evidence="1">Uncharacterized protein</fullName>
    </submittedName>
</protein>
<name>A0A834GRA4_RHOSS</name>
<accession>A0A834GRA4</accession>
<sequence>MLEQEESLFRRSCVPRQGGDVTFLVILGFNALQVLKLALAAEYFLKMGVEGKRFRPTGRLMDTFQQRYLSENVLLLMGTALNVHIPGPPDDVVVDALSEELHLGQQRIAEITEMNYLAVLAGDFLLSRACVASLKNTEVFFFPLEFAIF</sequence>
<gene>
    <name evidence="1" type="ORF">RHSIM_Rhsim07G0216500</name>
</gene>
<proteinExistence type="predicted"/>
<dbReference type="AlphaFoldDB" id="A0A834GRA4"/>
<organism evidence="1 2">
    <name type="scientific">Rhododendron simsii</name>
    <name type="common">Sims's rhododendron</name>
    <dbReference type="NCBI Taxonomy" id="118357"/>
    <lineage>
        <taxon>Eukaryota</taxon>
        <taxon>Viridiplantae</taxon>
        <taxon>Streptophyta</taxon>
        <taxon>Embryophyta</taxon>
        <taxon>Tracheophyta</taxon>
        <taxon>Spermatophyta</taxon>
        <taxon>Magnoliopsida</taxon>
        <taxon>eudicotyledons</taxon>
        <taxon>Gunneridae</taxon>
        <taxon>Pentapetalae</taxon>
        <taxon>asterids</taxon>
        <taxon>Ericales</taxon>
        <taxon>Ericaceae</taxon>
        <taxon>Ericoideae</taxon>
        <taxon>Rhodoreae</taxon>
        <taxon>Rhododendron</taxon>
    </lineage>
</organism>
<evidence type="ECO:0000313" key="2">
    <source>
        <dbReference type="Proteomes" id="UP000626092"/>
    </source>
</evidence>
<dbReference type="OrthoDB" id="9927103at2759"/>
<dbReference type="Proteomes" id="UP000626092">
    <property type="component" value="Unassembled WGS sequence"/>
</dbReference>
<evidence type="ECO:0000313" key="1">
    <source>
        <dbReference type="EMBL" id="KAF7137655.1"/>
    </source>
</evidence>
<dbReference type="EMBL" id="WJXA01000007">
    <property type="protein sequence ID" value="KAF7137655.1"/>
    <property type="molecule type" value="Genomic_DNA"/>
</dbReference>
<keyword evidence="2" id="KW-1185">Reference proteome</keyword>
<reference evidence="1" key="1">
    <citation type="submission" date="2019-11" db="EMBL/GenBank/DDBJ databases">
        <authorList>
            <person name="Liu Y."/>
            <person name="Hou J."/>
            <person name="Li T.-Q."/>
            <person name="Guan C.-H."/>
            <person name="Wu X."/>
            <person name="Wu H.-Z."/>
            <person name="Ling F."/>
            <person name="Zhang R."/>
            <person name="Shi X.-G."/>
            <person name="Ren J.-P."/>
            <person name="Chen E.-F."/>
            <person name="Sun J.-M."/>
        </authorList>
    </citation>
    <scope>NUCLEOTIDE SEQUENCE</scope>
    <source>
        <strain evidence="1">Adult_tree_wgs_1</strain>
        <tissue evidence="1">Leaves</tissue>
    </source>
</reference>